<dbReference type="Pfam" id="PF13751">
    <property type="entry name" value="DDE_Tnp_1_6"/>
    <property type="match status" value="1"/>
</dbReference>
<keyword evidence="3" id="KW-1185">Reference proteome</keyword>
<feature type="domain" description="Transposase DDE" evidence="1">
    <location>
        <begin position="110"/>
        <end position="213"/>
    </location>
</feature>
<dbReference type="AlphaFoldDB" id="A0A4R1QXA5"/>
<protein>
    <submittedName>
        <fullName evidence="2">DDE family transposase</fullName>
    </submittedName>
</protein>
<dbReference type="EMBL" id="SLUO01000012">
    <property type="protein sequence ID" value="TCL56184.1"/>
    <property type="molecule type" value="Genomic_DNA"/>
</dbReference>
<evidence type="ECO:0000259" key="1">
    <source>
        <dbReference type="Pfam" id="PF13751"/>
    </source>
</evidence>
<dbReference type="RefSeq" id="WP_051869258.1">
    <property type="nucleotide sequence ID" value="NZ_SLUO01000012.1"/>
</dbReference>
<evidence type="ECO:0000313" key="2">
    <source>
        <dbReference type="EMBL" id="TCL56184.1"/>
    </source>
</evidence>
<name>A0A4R1QXA5_9FIRM</name>
<sequence length="229" mass="26277">MESVGTNGSLVVDYAYGQNVYSDNQFLNDYLEKQPVYGKMVTLVADGAYSGEADVKAAAAYQIKLVTANFTSKKPADIFAEFQFSEDGTELLECIAQKHPYYTRYDPPNNRCAAYFKREDCERCPYVEQCCPRIQGNQAIRALSWKAVNRAKMLRYMKTEEFRELAHFRNGVEAIPTLLRRRYDVDKISVHGVKRTRLHFGLNIAALNFQKLLDYTDSLEWYTPKTEAA</sequence>
<accession>A0A4R1QXA5</accession>
<dbReference type="Proteomes" id="UP000295718">
    <property type="component" value="Unassembled WGS sequence"/>
</dbReference>
<reference evidence="2 3" key="1">
    <citation type="submission" date="2019-03" db="EMBL/GenBank/DDBJ databases">
        <title>Genomic Encyclopedia of Type Strains, Phase IV (KMG-IV): sequencing the most valuable type-strain genomes for metagenomic binning, comparative biology and taxonomic classification.</title>
        <authorList>
            <person name="Goeker M."/>
        </authorList>
    </citation>
    <scope>NUCLEOTIDE SEQUENCE [LARGE SCALE GENOMIC DNA]</scope>
    <source>
        <strain evidence="2 3">DSM 100556</strain>
    </source>
</reference>
<dbReference type="OrthoDB" id="9789070at2"/>
<comment type="caution">
    <text evidence="2">The sequence shown here is derived from an EMBL/GenBank/DDBJ whole genome shotgun (WGS) entry which is preliminary data.</text>
</comment>
<gene>
    <name evidence="2" type="ORF">EDD76_11211</name>
</gene>
<organism evidence="2 3">
    <name type="scientific">Kineothrix alysoides</name>
    <dbReference type="NCBI Taxonomy" id="1469948"/>
    <lineage>
        <taxon>Bacteria</taxon>
        <taxon>Bacillati</taxon>
        <taxon>Bacillota</taxon>
        <taxon>Clostridia</taxon>
        <taxon>Lachnospirales</taxon>
        <taxon>Lachnospiraceae</taxon>
        <taxon>Kineothrix</taxon>
    </lineage>
</organism>
<dbReference type="STRING" id="1469948.GCA_000732725_00577"/>
<proteinExistence type="predicted"/>
<evidence type="ECO:0000313" key="3">
    <source>
        <dbReference type="Proteomes" id="UP000295718"/>
    </source>
</evidence>
<dbReference type="InterPro" id="IPR025668">
    <property type="entry name" value="Tnp_DDE_dom"/>
</dbReference>